<organism evidence="1 2">
    <name type="scientific">Legionella beliardensis</name>
    <dbReference type="NCBI Taxonomy" id="91822"/>
    <lineage>
        <taxon>Bacteria</taxon>
        <taxon>Pseudomonadati</taxon>
        <taxon>Pseudomonadota</taxon>
        <taxon>Gammaproteobacteria</taxon>
        <taxon>Legionellales</taxon>
        <taxon>Legionellaceae</taxon>
        <taxon>Legionella</taxon>
    </lineage>
</organism>
<evidence type="ECO:0000313" key="1">
    <source>
        <dbReference type="EMBL" id="STX27958.1"/>
    </source>
</evidence>
<dbReference type="RefSeq" id="WP_115301743.1">
    <property type="nucleotide sequence ID" value="NZ_CAAAHO010000006.1"/>
</dbReference>
<protein>
    <submittedName>
        <fullName evidence="1">Uncharacterized protein</fullName>
    </submittedName>
</protein>
<dbReference type="EMBL" id="UGNV01000001">
    <property type="protein sequence ID" value="STX27958.1"/>
    <property type="molecule type" value="Genomic_DNA"/>
</dbReference>
<accession>A0A378HYI4</accession>
<keyword evidence="2" id="KW-1185">Reference proteome</keyword>
<reference evidence="1 2" key="1">
    <citation type="submission" date="2018-06" db="EMBL/GenBank/DDBJ databases">
        <authorList>
            <consortium name="Pathogen Informatics"/>
            <person name="Doyle S."/>
        </authorList>
    </citation>
    <scope>NUCLEOTIDE SEQUENCE [LARGE SCALE GENOMIC DNA]</scope>
    <source>
        <strain evidence="1 2">NCTC13315</strain>
    </source>
</reference>
<name>A0A378HYI4_9GAMM</name>
<dbReference type="Proteomes" id="UP000254968">
    <property type="component" value="Unassembled WGS sequence"/>
</dbReference>
<gene>
    <name evidence="1" type="ORF">NCTC13315_00480</name>
</gene>
<evidence type="ECO:0000313" key="2">
    <source>
        <dbReference type="Proteomes" id="UP000254968"/>
    </source>
</evidence>
<sequence>MLLYDWKKFLVGYLTFYAQMSNSNASSTPYNSVCTHHGFFQNKKSDLLESNYYLTQMKLSAQRNRIDDSSRNMYVNSQKTVMQNTIFSSMSLDDKQTLIQYFSLIKYMLAEAKLIKNLKIGNCGESVSESVIDTLLKQLKEKKFESIQVITLWTKDKEKNHSFVIYNAPLLKSQAISNKKLIRLLKNLKSENDDPVILCDEFEHFHGQPRQWNSHFFGAEGHIYNQYDYAELEVHDLSMPILSPHLSARQVDAIKEELLKILDKHVSDEKYQTVVP</sequence>
<dbReference type="AlphaFoldDB" id="A0A378HYI4"/>
<proteinExistence type="predicted"/>